<evidence type="ECO:0000256" key="4">
    <source>
        <dbReference type="ARBA" id="ARBA00023242"/>
    </source>
</evidence>
<dbReference type="Proteomes" id="UP000013776">
    <property type="component" value="Unassembled WGS sequence"/>
</dbReference>
<dbReference type="Gene3D" id="3.30.1360.10">
    <property type="entry name" value="RNA polymerase, RBP11-like subunit"/>
    <property type="match status" value="1"/>
</dbReference>
<dbReference type="GO" id="GO:0003899">
    <property type="term" value="F:DNA-directed RNA polymerase activity"/>
    <property type="evidence" value="ECO:0007669"/>
    <property type="project" value="InterPro"/>
</dbReference>
<dbReference type="OrthoDB" id="10248581at2759"/>
<dbReference type="InterPro" id="IPR037685">
    <property type="entry name" value="RBP11"/>
</dbReference>
<evidence type="ECO:0000256" key="1">
    <source>
        <dbReference type="ARBA" id="ARBA00004123"/>
    </source>
</evidence>
<dbReference type="PANTHER" id="PTHR13946">
    <property type="entry name" value="DNA-DIRECTED RNA POLYMERASE I,II,III"/>
    <property type="match status" value="1"/>
</dbReference>
<evidence type="ECO:0000256" key="3">
    <source>
        <dbReference type="ARBA" id="ARBA00023163"/>
    </source>
</evidence>
<keyword evidence="4" id="KW-0539">Nucleus</keyword>
<dbReference type="HAMAP" id="MF_00261">
    <property type="entry name" value="RNApol_arch_Rpo11"/>
    <property type="match status" value="1"/>
</dbReference>
<evidence type="ECO:0000256" key="2">
    <source>
        <dbReference type="ARBA" id="ARBA00022478"/>
    </source>
</evidence>
<comment type="subcellular location">
    <subcellularLocation>
        <location evidence="1">Nucleus</location>
    </subcellularLocation>
</comment>
<dbReference type="PROSITE" id="PS01154">
    <property type="entry name" value="RNA_POL_L_13KD"/>
    <property type="match status" value="1"/>
</dbReference>
<evidence type="ECO:0000313" key="7">
    <source>
        <dbReference type="EMBL" id="CCG85190.1"/>
    </source>
</evidence>
<dbReference type="AlphaFoldDB" id="R4XLF1"/>
<dbReference type="InterPro" id="IPR009025">
    <property type="entry name" value="RBP11-like_dimer"/>
</dbReference>
<evidence type="ECO:0000313" key="8">
    <source>
        <dbReference type="Proteomes" id="UP000013776"/>
    </source>
</evidence>
<dbReference type="VEuPathDB" id="FungiDB:TAPDE_000357"/>
<proteinExistence type="inferred from homology"/>
<dbReference type="PANTHER" id="PTHR13946:SF16">
    <property type="entry name" value="DNA-DIRECTED RNA POLYMERASE II SUBUNIT RPB11"/>
    <property type="match status" value="1"/>
</dbReference>
<reference evidence="7 8" key="1">
    <citation type="journal article" date="2013" name="MBio">
        <title>Genome sequencing of the plant pathogen Taphrina deformans, the causal agent of peach leaf curl.</title>
        <authorList>
            <person name="Cisse O.H."/>
            <person name="Almeida J.M.G.C.F."/>
            <person name="Fonseca A."/>
            <person name="Kumar A.A."/>
            <person name="Salojaervi J."/>
            <person name="Overmyer K."/>
            <person name="Hauser P.M."/>
            <person name="Pagni M."/>
        </authorList>
    </citation>
    <scope>NUCLEOTIDE SEQUENCE [LARGE SCALE GENOMIC DNA]</scope>
    <source>
        <strain evidence="8">PYCC 5710 / ATCC 11124 / CBS 356.35 / IMI 108563 / JCM 9778 / NBRC 8474</strain>
    </source>
</reference>
<dbReference type="InterPro" id="IPR008193">
    <property type="entry name" value="RNA_pol_Rpb11_13-16kDa_CS"/>
</dbReference>
<dbReference type="InterPro" id="IPR036603">
    <property type="entry name" value="RBP11-like"/>
</dbReference>
<evidence type="ECO:0000259" key="6">
    <source>
        <dbReference type="Pfam" id="PF13656"/>
    </source>
</evidence>
<dbReference type="GO" id="GO:0006366">
    <property type="term" value="P:transcription by RNA polymerase II"/>
    <property type="evidence" value="ECO:0007669"/>
    <property type="project" value="InterPro"/>
</dbReference>
<comment type="similarity">
    <text evidence="5">Belongs to the archaeal Rpo11/eukaryotic RPB11/RPC19 RNA polymerase subunit family.</text>
</comment>
<evidence type="ECO:0000256" key="5">
    <source>
        <dbReference type="ARBA" id="ARBA00025751"/>
    </source>
</evidence>
<keyword evidence="8" id="KW-1185">Reference proteome</keyword>
<dbReference type="STRING" id="1097556.R4XLF1"/>
<feature type="domain" description="DNA-directed RNA polymerase RBP11-like dimerisation" evidence="6">
    <location>
        <begin position="31"/>
        <end position="104"/>
    </location>
</feature>
<keyword evidence="2 7" id="KW-0240">DNA-directed RNA polymerase</keyword>
<dbReference type="eggNOG" id="KOG4392">
    <property type="taxonomic scope" value="Eukaryota"/>
</dbReference>
<dbReference type="EMBL" id="CAHR02000009">
    <property type="protein sequence ID" value="CCG85190.1"/>
    <property type="molecule type" value="Genomic_DNA"/>
</dbReference>
<dbReference type="SUPFAM" id="SSF55257">
    <property type="entry name" value="RBP11-like subunits of RNA polymerase"/>
    <property type="match status" value="1"/>
</dbReference>
<dbReference type="GO" id="GO:0005665">
    <property type="term" value="C:RNA polymerase II, core complex"/>
    <property type="evidence" value="ECO:0007669"/>
    <property type="project" value="InterPro"/>
</dbReference>
<dbReference type="GO" id="GO:0003677">
    <property type="term" value="F:DNA binding"/>
    <property type="evidence" value="ECO:0007669"/>
    <property type="project" value="InterPro"/>
</dbReference>
<keyword evidence="3" id="KW-0804">Transcription</keyword>
<protein>
    <submittedName>
        <fullName evidence="7">DNA-directed RNA polymerase II complex subunit Rpb11</fullName>
    </submittedName>
</protein>
<dbReference type="CDD" id="cd06926">
    <property type="entry name" value="RNAP_II_RPB11"/>
    <property type="match status" value="1"/>
</dbReference>
<accession>R4XLF1</accession>
<sequence length="121" mass="13782">MSNAPERYELILVPDGVAKVALTPDSKLPNCATIKFEKEDHTLGNLLRAQLLKDERVLFAAYKVEHPLDHSFILRVQTIDGFEPKEAVTEACKTILVQLDQLRQKFDEEWELKKISAEGAY</sequence>
<comment type="caution">
    <text evidence="7">The sequence shown here is derived from an EMBL/GenBank/DDBJ whole genome shotgun (WGS) entry which is preliminary data.</text>
</comment>
<organism evidence="7 8">
    <name type="scientific">Taphrina deformans (strain PYCC 5710 / ATCC 11124 / CBS 356.35 / IMI 108563 / JCM 9778 / NBRC 8474)</name>
    <name type="common">Peach leaf curl fungus</name>
    <name type="synonym">Lalaria deformans</name>
    <dbReference type="NCBI Taxonomy" id="1097556"/>
    <lineage>
        <taxon>Eukaryota</taxon>
        <taxon>Fungi</taxon>
        <taxon>Dikarya</taxon>
        <taxon>Ascomycota</taxon>
        <taxon>Taphrinomycotina</taxon>
        <taxon>Taphrinomycetes</taxon>
        <taxon>Taphrinales</taxon>
        <taxon>Taphrinaceae</taxon>
        <taxon>Taphrina</taxon>
    </lineage>
</organism>
<dbReference type="Pfam" id="PF13656">
    <property type="entry name" value="RNA_pol_L_2"/>
    <property type="match status" value="1"/>
</dbReference>
<dbReference type="InterPro" id="IPR022905">
    <property type="entry name" value="Rpo11-like"/>
</dbReference>
<dbReference type="GO" id="GO:0046983">
    <property type="term" value="F:protein dimerization activity"/>
    <property type="evidence" value="ECO:0007669"/>
    <property type="project" value="InterPro"/>
</dbReference>
<gene>
    <name evidence="7" type="ORF">TAPDE_000357</name>
</gene>
<name>R4XLF1_TAPDE</name>